<accession>A0ABQ4NF50</accession>
<sequence>MGNDEQSIITKLKDLYIIQYGHYIIQYPEPRGYCTYIKGEIQNGKRTKPLLDWQFQKHLNGKFTVGTFGGKVMTKFMTFDVDFNKNPQLTKWITYKVAKTLDDLNLHNYYISFSGSKGYHIDLFFDEYLQIIYAQKLFAYVIELSDVKQYFIDGDKIEFRPTDRQGVKLPLGIHQKTEKYCGFCLVEDGLKVMATKESIKYLLAFRKRVNKK</sequence>
<keyword evidence="3" id="KW-1185">Reference proteome</keyword>
<dbReference type="SUPFAM" id="SSF56747">
    <property type="entry name" value="Prim-pol domain"/>
    <property type="match status" value="1"/>
</dbReference>
<protein>
    <recommendedName>
        <fullName evidence="1">TOTE conflict system primase domain-containing protein</fullName>
    </recommendedName>
</protein>
<dbReference type="Proteomes" id="UP000680304">
    <property type="component" value="Unassembled WGS sequence"/>
</dbReference>
<evidence type="ECO:0000259" key="1">
    <source>
        <dbReference type="Pfam" id="PF22548"/>
    </source>
</evidence>
<organism evidence="2 3">
    <name type="scientific">Paenibacillus cisolokensis</name>
    <dbReference type="NCBI Taxonomy" id="1658519"/>
    <lineage>
        <taxon>Bacteria</taxon>
        <taxon>Bacillati</taxon>
        <taxon>Bacillota</taxon>
        <taxon>Bacilli</taxon>
        <taxon>Bacillales</taxon>
        <taxon>Paenibacillaceae</taxon>
        <taxon>Paenibacillus</taxon>
    </lineage>
</organism>
<dbReference type="RefSeq" id="WP_213531438.1">
    <property type="nucleotide sequence ID" value="NZ_BOVJ01000213.1"/>
</dbReference>
<proteinExistence type="predicted"/>
<feature type="domain" description="TOTE conflict system primase" evidence="1">
    <location>
        <begin position="40"/>
        <end position="183"/>
    </location>
</feature>
<name>A0ABQ4NF50_9BACL</name>
<comment type="caution">
    <text evidence="2">The sequence shown here is derived from an EMBL/GenBank/DDBJ whole genome shotgun (WGS) entry which is preliminary data.</text>
</comment>
<dbReference type="InterPro" id="IPR054347">
    <property type="entry name" value="TOTE_primase"/>
</dbReference>
<dbReference type="EMBL" id="BOVJ01000213">
    <property type="protein sequence ID" value="GIQ66820.1"/>
    <property type="molecule type" value="Genomic_DNA"/>
</dbReference>
<evidence type="ECO:0000313" key="2">
    <source>
        <dbReference type="EMBL" id="GIQ66820.1"/>
    </source>
</evidence>
<reference evidence="2 3" key="1">
    <citation type="submission" date="2021-04" db="EMBL/GenBank/DDBJ databases">
        <title>Draft genome sequence of Paenibacillus cisolokensis, LC2-13A.</title>
        <authorList>
            <person name="Uke A."/>
            <person name="Chhe C."/>
            <person name="Baramee S."/>
            <person name="Kosugi A."/>
        </authorList>
    </citation>
    <scope>NUCLEOTIDE SEQUENCE [LARGE SCALE GENOMIC DNA]</scope>
    <source>
        <strain evidence="2 3">LC2-13A</strain>
    </source>
</reference>
<evidence type="ECO:0000313" key="3">
    <source>
        <dbReference type="Proteomes" id="UP000680304"/>
    </source>
</evidence>
<gene>
    <name evidence="2" type="ORF">PACILC2_53880</name>
</gene>
<dbReference type="Pfam" id="PF22548">
    <property type="entry name" value="AEP-TOTE"/>
    <property type="match status" value="1"/>
</dbReference>